<dbReference type="RefSeq" id="WP_020814935.1">
    <property type="nucleotide sequence ID" value="NZ_ATAY01000022.1"/>
</dbReference>
<gene>
    <name evidence="1" type="ORF">L323_06830</name>
</gene>
<dbReference type="EMBL" id="ATAY01000022">
    <property type="protein sequence ID" value="EPR13029.1"/>
    <property type="molecule type" value="Genomic_DNA"/>
</dbReference>
<protein>
    <submittedName>
        <fullName evidence="1">Uncharacterized protein</fullName>
    </submittedName>
</protein>
<dbReference type="PATRIC" id="fig|1330534.3.peg.1368"/>
<sequence>MYKLKLPESDIILKDYPVWIVTFNGVNLLRSGPKQSNTNSATVYADKNVVIDANNGVELETFSYGSSLK</sequence>
<accession>U4R3G1</accession>
<evidence type="ECO:0000313" key="1">
    <source>
        <dbReference type="EMBL" id="EPR13029.1"/>
    </source>
</evidence>
<comment type="caution">
    <text evidence="1">The sequence shown here is derived from an EMBL/GenBank/DDBJ whole genome shotgun (WGS) entry which is preliminary data.</text>
</comment>
<organism evidence="1 2">
    <name type="scientific">Ruminiclostridium papyrosolvens C7</name>
    <dbReference type="NCBI Taxonomy" id="1330534"/>
    <lineage>
        <taxon>Bacteria</taxon>
        <taxon>Bacillati</taxon>
        <taxon>Bacillota</taxon>
        <taxon>Clostridia</taxon>
        <taxon>Eubacteriales</taxon>
        <taxon>Oscillospiraceae</taxon>
        <taxon>Ruminiclostridium</taxon>
    </lineage>
</organism>
<dbReference type="Proteomes" id="UP000016860">
    <property type="component" value="Unassembled WGS sequence"/>
</dbReference>
<reference evidence="1 2" key="1">
    <citation type="journal article" date="2013" name="Genome Announc.">
        <title>Draft Genome Sequence of the Cellulolytic Bacterium Clostridium papyrosolvens C7 (ATCC 700395).</title>
        <authorList>
            <person name="Zepeda V."/>
            <person name="Dassa B."/>
            <person name="Borovok I."/>
            <person name="Lamed R."/>
            <person name="Bayer E.A."/>
            <person name="Cate J.H."/>
        </authorList>
    </citation>
    <scope>NUCLEOTIDE SEQUENCE [LARGE SCALE GENOMIC DNA]</scope>
    <source>
        <strain evidence="1 2">C7</strain>
    </source>
</reference>
<dbReference type="AlphaFoldDB" id="U4R3G1"/>
<name>U4R3G1_9FIRM</name>
<evidence type="ECO:0000313" key="2">
    <source>
        <dbReference type="Proteomes" id="UP000016860"/>
    </source>
</evidence>
<proteinExistence type="predicted"/>
<dbReference type="OrthoDB" id="9815423at2"/>